<reference evidence="1" key="2">
    <citation type="submission" date="2021-04" db="EMBL/GenBank/DDBJ databases">
        <authorList>
            <person name="Gilroy R."/>
        </authorList>
    </citation>
    <scope>NUCLEOTIDE SEQUENCE</scope>
    <source>
        <strain evidence="1">CHK187-11901</strain>
    </source>
</reference>
<evidence type="ECO:0000313" key="1">
    <source>
        <dbReference type="EMBL" id="HJC36851.1"/>
    </source>
</evidence>
<dbReference type="Proteomes" id="UP000823896">
    <property type="component" value="Unassembled WGS sequence"/>
</dbReference>
<comment type="caution">
    <text evidence="1">The sequence shown here is derived from an EMBL/GenBank/DDBJ whole genome shotgun (WGS) entry which is preliminary data.</text>
</comment>
<name>A0A9D2NSR7_9FIRM</name>
<evidence type="ECO:0000313" key="2">
    <source>
        <dbReference type="Proteomes" id="UP000823896"/>
    </source>
</evidence>
<organism evidence="1 2">
    <name type="scientific">Candidatus Merdibacter merdavium</name>
    <dbReference type="NCBI Taxonomy" id="2838692"/>
    <lineage>
        <taxon>Bacteria</taxon>
        <taxon>Bacillati</taxon>
        <taxon>Bacillota</taxon>
        <taxon>Erysipelotrichia</taxon>
        <taxon>Erysipelotrichales</taxon>
        <taxon>Erysipelotrichaceae</taxon>
        <taxon>Merdibacter</taxon>
    </lineage>
</organism>
<protein>
    <submittedName>
        <fullName evidence="1">Spore coat associated protein CotJA</fullName>
    </submittedName>
</protein>
<accession>A0A9D2NSR7</accession>
<gene>
    <name evidence="1" type="ORF">H9702_06940</name>
</gene>
<proteinExistence type="predicted"/>
<reference evidence="1" key="1">
    <citation type="journal article" date="2021" name="PeerJ">
        <title>Extensive microbial diversity within the chicken gut microbiome revealed by metagenomics and culture.</title>
        <authorList>
            <person name="Gilroy R."/>
            <person name="Ravi A."/>
            <person name="Getino M."/>
            <person name="Pursley I."/>
            <person name="Horton D.L."/>
            <person name="Alikhan N.F."/>
            <person name="Baker D."/>
            <person name="Gharbi K."/>
            <person name="Hall N."/>
            <person name="Watson M."/>
            <person name="Adriaenssens E.M."/>
            <person name="Foster-Nyarko E."/>
            <person name="Jarju S."/>
            <person name="Secka A."/>
            <person name="Antonio M."/>
            <person name="Oren A."/>
            <person name="Chaudhuri R.R."/>
            <person name="La Ragione R."/>
            <person name="Hildebrand F."/>
            <person name="Pallen M.J."/>
        </authorList>
    </citation>
    <scope>NUCLEOTIDE SEQUENCE</scope>
    <source>
        <strain evidence="1">CHK187-11901</strain>
    </source>
</reference>
<dbReference type="EMBL" id="DWWM01000044">
    <property type="protein sequence ID" value="HJC36851.1"/>
    <property type="molecule type" value="Genomic_DNA"/>
</dbReference>
<sequence length="45" mass="4953">MCEELTISSIEVQQFCCLYPLEEAFAAGTIFQELDKPFSGACGCE</sequence>
<dbReference type="InterPro" id="IPR020256">
    <property type="entry name" value="Spore_coat_CotJA"/>
</dbReference>
<dbReference type="Pfam" id="PF11007">
    <property type="entry name" value="CotJA"/>
    <property type="match status" value="1"/>
</dbReference>
<dbReference type="AlphaFoldDB" id="A0A9D2NSR7"/>